<dbReference type="Pfam" id="PF00168">
    <property type="entry name" value="C2"/>
    <property type="match status" value="1"/>
</dbReference>
<dbReference type="GO" id="GO:0005543">
    <property type="term" value="F:phospholipid binding"/>
    <property type="evidence" value="ECO:0007669"/>
    <property type="project" value="InterPro"/>
</dbReference>
<accession>A0A453NL60</accession>
<dbReference type="GO" id="GO:0005096">
    <property type="term" value="F:GTPase activator activity"/>
    <property type="evidence" value="ECO:0007669"/>
    <property type="project" value="InterPro"/>
</dbReference>
<dbReference type="SMART" id="SM00239">
    <property type="entry name" value="C2"/>
    <property type="match status" value="1"/>
</dbReference>
<proteinExistence type="predicted"/>
<dbReference type="Proteomes" id="UP000015105">
    <property type="component" value="Chromosome 6D"/>
</dbReference>
<evidence type="ECO:0000259" key="2">
    <source>
        <dbReference type="PROSITE" id="PS50004"/>
    </source>
</evidence>
<feature type="compositionally biased region" description="Polar residues" evidence="1">
    <location>
        <begin position="1"/>
        <end position="14"/>
    </location>
</feature>
<name>A0A453NL60_AEGTS</name>
<evidence type="ECO:0000313" key="3">
    <source>
        <dbReference type="EnsemblPlants" id="AET6Gv20412000.10"/>
    </source>
</evidence>
<dbReference type="PANTHER" id="PTHR46220">
    <property type="entry name" value="ADP-RIBOSYLATION FACTOR GTPASE-ACTIVATING PROTEIN AGD12"/>
    <property type="match status" value="1"/>
</dbReference>
<keyword evidence="4" id="KW-1185">Reference proteome</keyword>
<dbReference type="PANTHER" id="PTHR46220:SF1">
    <property type="entry name" value="ADP-RIBOSYLATION FACTOR GTPASE-ACTIVATING PROTEIN AGD12"/>
    <property type="match status" value="1"/>
</dbReference>
<reference evidence="4" key="1">
    <citation type="journal article" date="2014" name="Science">
        <title>Ancient hybridizations among the ancestral genomes of bread wheat.</title>
        <authorList>
            <consortium name="International Wheat Genome Sequencing Consortium,"/>
            <person name="Marcussen T."/>
            <person name="Sandve S.R."/>
            <person name="Heier L."/>
            <person name="Spannagl M."/>
            <person name="Pfeifer M."/>
            <person name="Jakobsen K.S."/>
            <person name="Wulff B.B."/>
            <person name="Steuernagel B."/>
            <person name="Mayer K.F."/>
            <person name="Olsen O.A."/>
        </authorList>
    </citation>
    <scope>NUCLEOTIDE SEQUENCE [LARGE SCALE GENOMIC DNA]</scope>
    <source>
        <strain evidence="4">cv. AL8/78</strain>
    </source>
</reference>
<reference evidence="3" key="3">
    <citation type="journal article" date="2017" name="Nature">
        <title>Genome sequence of the progenitor of the wheat D genome Aegilops tauschii.</title>
        <authorList>
            <person name="Luo M.C."/>
            <person name="Gu Y.Q."/>
            <person name="Puiu D."/>
            <person name="Wang H."/>
            <person name="Twardziok S.O."/>
            <person name="Deal K.R."/>
            <person name="Huo N."/>
            <person name="Zhu T."/>
            <person name="Wang L."/>
            <person name="Wang Y."/>
            <person name="McGuire P.E."/>
            <person name="Liu S."/>
            <person name="Long H."/>
            <person name="Ramasamy R.K."/>
            <person name="Rodriguez J.C."/>
            <person name="Van S.L."/>
            <person name="Yuan L."/>
            <person name="Wang Z."/>
            <person name="Xia Z."/>
            <person name="Xiao L."/>
            <person name="Anderson O.D."/>
            <person name="Ouyang S."/>
            <person name="Liang Y."/>
            <person name="Zimin A.V."/>
            <person name="Pertea G."/>
            <person name="Qi P."/>
            <person name="Bennetzen J.L."/>
            <person name="Dai X."/>
            <person name="Dawson M.W."/>
            <person name="Muller H.G."/>
            <person name="Kugler K."/>
            <person name="Rivarola-Duarte L."/>
            <person name="Spannagl M."/>
            <person name="Mayer K.F.X."/>
            <person name="Lu F.H."/>
            <person name="Bevan M.W."/>
            <person name="Leroy P."/>
            <person name="Li P."/>
            <person name="You F.M."/>
            <person name="Sun Q."/>
            <person name="Liu Z."/>
            <person name="Lyons E."/>
            <person name="Wicker T."/>
            <person name="Salzberg S.L."/>
            <person name="Devos K.M."/>
            <person name="Dvorak J."/>
        </authorList>
    </citation>
    <scope>NUCLEOTIDE SEQUENCE [LARGE SCALE GENOMIC DNA]</scope>
    <source>
        <strain evidence="3">cv. AL8/78</strain>
    </source>
</reference>
<dbReference type="SUPFAM" id="SSF49562">
    <property type="entry name" value="C2 domain (Calcium/lipid-binding domain, CaLB)"/>
    <property type="match status" value="1"/>
</dbReference>
<dbReference type="Gramene" id="AET6Gv20412000.10">
    <property type="protein sequence ID" value="AET6Gv20412000.10"/>
    <property type="gene ID" value="AET6Gv20412000"/>
</dbReference>
<dbReference type="InterPro" id="IPR044518">
    <property type="entry name" value="ARF_GAP_AGD11/12/13"/>
</dbReference>
<dbReference type="AlphaFoldDB" id="A0A453NL60"/>
<organism evidence="3 4">
    <name type="scientific">Aegilops tauschii subsp. strangulata</name>
    <name type="common">Goatgrass</name>
    <dbReference type="NCBI Taxonomy" id="200361"/>
    <lineage>
        <taxon>Eukaryota</taxon>
        <taxon>Viridiplantae</taxon>
        <taxon>Streptophyta</taxon>
        <taxon>Embryophyta</taxon>
        <taxon>Tracheophyta</taxon>
        <taxon>Spermatophyta</taxon>
        <taxon>Magnoliopsida</taxon>
        <taxon>Liliopsida</taxon>
        <taxon>Poales</taxon>
        <taxon>Poaceae</taxon>
        <taxon>BOP clade</taxon>
        <taxon>Pooideae</taxon>
        <taxon>Triticodae</taxon>
        <taxon>Triticeae</taxon>
        <taxon>Triticinae</taxon>
        <taxon>Aegilops</taxon>
    </lineage>
</organism>
<evidence type="ECO:0000313" key="4">
    <source>
        <dbReference type="Proteomes" id="UP000015105"/>
    </source>
</evidence>
<feature type="domain" description="C2" evidence="2">
    <location>
        <begin position="64"/>
        <end position="177"/>
    </location>
</feature>
<dbReference type="InterPro" id="IPR035892">
    <property type="entry name" value="C2_domain_sf"/>
</dbReference>
<dbReference type="Gene3D" id="2.60.40.150">
    <property type="entry name" value="C2 domain"/>
    <property type="match status" value="1"/>
</dbReference>
<dbReference type="InterPro" id="IPR000008">
    <property type="entry name" value="C2_dom"/>
</dbReference>
<reference evidence="4" key="2">
    <citation type="journal article" date="2017" name="Nat. Plants">
        <title>The Aegilops tauschii genome reveals multiple impacts of transposons.</title>
        <authorList>
            <person name="Zhao G."/>
            <person name="Zou C."/>
            <person name="Li K."/>
            <person name="Wang K."/>
            <person name="Li T."/>
            <person name="Gao L."/>
            <person name="Zhang X."/>
            <person name="Wang H."/>
            <person name="Yang Z."/>
            <person name="Liu X."/>
            <person name="Jiang W."/>
            <person name="Mao L."/>
            <person name="Kong X."/>
            <person name="Jiao Y."/>
            <person name="Jia J."/>
        </authorList>
    </citation>
    <scope>NUCLEOTIDE SEQUENCE [LARGE SCALE GENOMIC DNA]</scope>
    <source>
        <strain evidence="4">cv. AL8/78</strain>
    </source>
</reference>
<protein>
    <recommendedName>
        <fullName evidence="2">C2 domain-containing protein</fullName>
    </recommendedName>
</protein>
<feature type="region of interest" description="Disordered" evidence="1">
    <location>
        <begin position="1"/>
        <end position="27"/>
    </location>
</feature>
<sequence length="234" mass="25728">MRPFSQKATASHTQIPPRKSDKSLSSPNMNFKNSWSQAYGLSLIILVMPENKHLTHILLVPRVRQGCPKIIGMVEFIGILNVKVIGGTKLAIRDMSSSDPYVVLTLGQQKAQTSVIKGNLNPVWNEELKLSVPQKYGPLKLQVLDHDMVSKDDLMGEAEIDLQPMINAAASFGDPELLGDIQIGRWLKSGDNALTADSAVMVTGGKVKQEVTLKLQHTESGEVTVEMEWMALNI</sequence>
<reference evidence="3" key="5">
    <citation type="journal article" date="2021" name="G3 (Bethesda)">
        <title>Aegilops tauschii genome assembly Aet v5.0 features greater sequence contiguity and improved annotation.</title>
        <authorList>
            <person name="Wang L."/>
            <person name="Zhu T."/>
            <person name="Rodriguez J.C."/>
            <person name="Deal K.R."/>
            <person name="Dubcovsky J."/>
            <person name="McGuire P.E."/>
            <person name="Lux T."/>
            <person name="Spannagl M."/>
            <person name="Mayer K.F.X."/>
            <person name="Baldrich P."/>
            <person name="Meyers B.C."/>
            <person name="Huo N."/>
            <person name="Gu Y.Q."/>
            <person name="Zhou H."/>
            <person name="Devos K.M."/>
            <person name="Bennetzen J.L."/>
            <person name="Unver T."/>
            <person name="Budak H."/>
            <person name="Gulick P.J."/>
            <person name="Galiba G."/>
            <person name="Kalapos B."/>
            <person name="Nelson D.R."/>
            <person name="Li P."/>
            <person name="You F.M."/>
            <person name="Luo M.C."/>
            <person name="Dvorak J."/>
        </authorList>
    </citation>
    <scope>NUCLEOTIDE SEQUENCE [LARGE SCALE GENOMIC DNA]</scope>
    <source>
        <strain evidence="3">cv. AL8/78</strain>
    </source>
</reference>
<dbReference type="EnsemblPlants" id="AET6Gv20412000.10">
    <property type="protein sequence ID" value="AET6Gv20412000.10"/>
    <property type="gene ID" value="AET6Gv20412000"/>
</dbReference>
<evidence type="ECO:0000256" key="1">
    <source>
        <dbReference type="SAM" id="MobiDB-lite"/>
    </source>
</evidence>
<dbReference type="PROSITE" id="PS50004">
    <property type="entry name" value="C2"/>
    <property type="match status" value="1"/>
</dbReference>
<reference evidence="3" key="4">
    <citation type="submission" date="2019-03" db="UniProtKB">
        <authorList>
            <consortium name="EnsemblPlants"/>
        </authorList>
    </citation>
    <scope>IDENTIFICATION</scope>
</reference>